<dbReference type="KEGG" id="pin:Ping_0122"/>
<keyword evidence="2" id="KW-1185">Reference proteome</keyword>
<organism evidence="1 2">
    <name type="scientific">Psychromonas ingrahamii (strain DSM 17664 / CCUG 51855 / 37)</name>
    <dbReference type="NCBI Taxonomy" id="357804"/>
    <lineage>
        <taxon>Bacteria</taxon>
        <taxon>Pseudomonadati</taxon>
        <taxon>Pseudomonadota</taxon>
        <taxon>Gammaproteobacteria</taxon>
        <taxon>Alteromonadales</taxon>
        <taxon>Psychromonadaceae</taxon>
        <taxon>Psychromonas</taxon>
    </lineage>
</organism>
<accession>A1SR81</accession>
<reference evidence="1 2" key="1">
    <citation type="submission" date="2007-01" db="EMBL/GenBank/DDBJ databases">
        <title>Complete sequence of Psychromonas ingrahamii 37.</title>
        <authorList>
            <consortium name="US DOE Joint Genome Institute"/>
            <person name="Copeland A."/>
            <person name="Lucas S."/>
            <person name="Lapidus A."/>
            <person name="Barry K."/>
            <person name="Detter J.C."/>
            <person name="Glavina del Rio T."/>
            <person name="Hammon N."/>
            <person name="Israni S."/>
            <person name="Dalin E."/>
            <person name="Tice H."/>
            <person name="Pitluck S."/>
            <person name="Thompson L.S."/>
            <person name="Brettin T."/>
            <person name="Bruce D."/>
            <person name="Han C."/>
            <person name="Tapia R."/>
            <person name="Schmutz J."/>
            <person name="Larimer F."/>
            <person name="Land M."/>
            <person name="Hauser L."/>
            <person name="Kyrpides N."/>
            <person name="Ivanova N."/>
            <person name="Staley J."/>
            <person name="Richardson P."/>
        </authorList>
    </citation>
    <scope>NUCLEOTIDE SEQUENCE [LARGE SCALE GENOMIC DNA]</scope>
    <source>
        <strain evidence="1 2">37</strain>
    </source>
</reference>
<dbReference type="eggNOG" id="COG0457">
    <property type="taxonomic scope" value="Bacteria"/>
</dbReference>
<dbReference type="Proteomes" id="UP000000639">
    <property type="component" value="Chromosome"/>
</dbReference>
<gene>
    <name evidence="1" type="ordered locus">Ping_0122</name>
</gene>
<dbReference type="HOGENOM" id="CLU_012613_0_0_6"/>
<name>A1SR81_PSYIN</name>
<dbReference type="InterPro" id="IPR011990">
    <property type="entry name" value="TPR-like_helical_dom_sf"/>
</dbReference>
<proteinExistence type="predicted"/>
<evidence type="ECO:0008006" key="3">
    <source>
        <dbReference type="Google" id="ProtNLM"/>
    </source>
</evidence>
<evidence type="ECO:0000313" key="2">
    <source>
        <dbReference type="Proteomes" id="UP000000639"/>
    </source>
</evidence>
<protein>
    <recommendedName>
        <fullName evidence="3">Tetratricopeptide repeat protein</fullName>
    </recommendedName>
</protein>
<dbReference type="SUPFAM" id="SSF48452">
    <property type="entry name" value="TPR-like"/>
    <property type="match status" value="1"/>
</dbReference>
<evidence type="ECO:0000313" key="1">
    <source>
        <dbReference type="EMBL" id="ABM01996.1"/>
    </source>
</evidence>
<sequence length="1097" mass="125445">MDLECLNINGCYMTEKSDSKFSPKSFLKSRRPERFSDSVIREVGRLDRSALEHQLSTLNKRNMELAFEDFSKQLCEKIICPNLLEQTGPVAGGDGKVDTQTFPVSEQAKVLWYLGLNEKSDEERWAFAVSTQENWKAKCRKDVRKIKATDRNYTKAFCVTNMYAKANQRSDLEDSLSEETGIDVRILDISWILDQIFKNGYEKLAIDTLSIDIDWRREVEIGASDYSKNLRLQELKKDIREKVNTSKILPHQLDWILEEAVISKELEHPPIETQGLFDRAVRASKRHGTKYHLFDAHYQYAWASYWWYEDMALYEENLLECIEIAKDLEQSGKWGDVVSLLGLYSGYYRGNKEKFQNIVAPIQVEIQKILLKQSLRDERPSNSLMSRAYIELINLHAIENINEASDIFSSLLLVIKESGYLVGFPFNELYSLVTELDGVFGDIASYEALLDYFTEQASSRDGEAKGALLWLKRGTRRLESGEPYQAITLIGKSLAGLYKKETKKDLYAALNVLSQAYQEVGLLWASRANLLLAASIVTDDYWRSGDLIVAQVYIYTRLAKIELQLGRLNYALAWWRLACVIDANVEESVISERESQGFDGFLSQCFLNTNHERLNLFSKLPDLLDDYQLFVSRLMLLHALGYEEVVENEYELNIDQEYLDYLKIVRDADLGALVPNLIVCEGRYSHLKGSVMGCKIEISFPFRSPLVELAETLLSVIEGFFSTCIVGQAMVFESKLHIEITADDDDEIAVSHEIDTSGSILKMEVLCSSFTPDMLNILGQNEIQKWLHHFVIEVFAHIMRPKNPEVTLESMLGNDKALERSVSFGACFVGLQNVMGNSAVNDIKELFLDKQLKDYTLKRPEPWDKDFPKESAVNNSFSDYKPGKGEPPEGLIDNEKLSHKDMKVQSLIKVRLWDRTTWCGTGFAIYPNSTPELILLFKDEKAAQLIFDDLEIEVGKEDKSNRLKISIVRHIDKMSPAHYRVCISENHSFDESKIIQMVARKNTMTPSTSDNLDRFLAAYKACNYFIMSYGIVENEVLLPPSSNNRKMIKKFDITVVDAWEVGPNDIEIMAIDRNDNPIIPKGIENPPILEALKRKFV</sequence>
<dbReference type="AlphaFoldDB" id="A1SR81"/>
<dbReference type="EMBL" id="CP000510">
    <property type="protein sequence ID" value="ABM01996.1"/>
    <property type="molecule type" value="Genomic_DNA"/>
</dbReference>